<dbReference type="AlphaFoldDB" id="A0A5C4MZ12"/>
<evidence type="ECO:0000256" key="2">
    <source>
        <dbReference type="PIRSR" id="PIRSR605754-1"/>
    </source>
</evidence>
<keyword evidence="4" id="KW-0812">Transmembrane</keyword>
<evidence type="ECO:0000256" key="3">
    <source>
        <dbReference type="SAM" id="MobiDB-lite"/>
    </source>
</evidence>
<dbReference type="InterPro" id="IPR042001">
    <property type="entry name" value="Sortase_F"/>
</dbReference>
<dbReference type="InterPro" id="IPR023365">
    <property type="entry name" value="Sortase_dom-sf"/>
</dbReference>
<dbReference type="InterPro" id="IPR005754">
    <property type="entry name" value="Sortase"/>
</dbReference>
<accession>A0A5C4MZ12</accession>
<dbReference type="CDD" id="cd05829">
    <property type="entry name" value="Sortase_F"/>
    <property type="match status" value="1"/>
</dbReference>
<keyword evidence="4" id="KW-1133">Transmembrane helix</keyword>
<dbReference type="Pfam" id="PF04203">
    <property type="entry name" value="Sortase"/>
    <property type="match status" value="1"/>
</dbReference>
<gene>
    <name evidence="6" type="ORF">FHE65_02775</name>
    <name evidence="5" type="ORF">FHE65_22455</name>
</gene>
<dbReference type="Proteomes" id="UP000306740">
    <property type="component" value="Unassembled WGS sequence"/>
</dbReference>
<dbReference type="GO" id="GO:0016787">
    <property type="term" value="F:hydrolase activity"/>
    <property type="evidence" value="ECO:0007669"/>
    <property type="project" value="UniProtKB-KW"/>
</dbReference>
<evidence type="ECO:0000313" key="5">
    <source>
        <dbReference type="EMBL" id="TNC41301.1"/>
    </source>
</evidence>
<evidence type="ECO:0000256" key="1">
    <source>
        <dbReference type="ARBA" id="ARBA00022801"/>
    </source>
</evidence>
<keyword evidence="4" id="KW-0472">Membrane</keyword>
<keyword evidence="1" id="KW-0378">Hydrolase</keyword>
<sequence>MTTEPDLVTARREARARRRARARVRRTAGAVAGTIGIACVAWATLGTPPPATTPSSALVDTSAPTTAVPSEEPAATVPLPVGRARPRLVVVPALGVKAPVEPMSVVDGVLTPPSPATTVGWWDRSARPGSSRGTVVVAGHTVHEGGGAFDALGTLQPGDRATLRTAGTRVHYTVRKVVTYDRETLAQESSQIFRQRGRPRLILITCEDWDGTAYRSNTVVYAVPLG</sequence>
<dbReference type="OrthoDB" id="525039at2"/>
<dbReference type="SUPFAM" id="SSF63817">
    <property type="entry name" value="Sortase"/>
    <property type="match status" value="1"/>
</dbReference>
<dbReference type="RefSeq" id="WP_139105213.1">
    <property type="nucleotide sequence ID" value="NZ_VDFR01000011.1"/>
</dbReference>
<name>A0A5C4MZ12_9ACTN</name>
<protein>
    <submittedName>
        <fullName evidence="6">Class F sortase</fullName>
    </submittedName>
</protein>
<comment type="caution">
    <text evidence="6">The sequence shown here is derived from an EMBL/GenBank/DDBJ whole genome shotgun (WGS) entry which is preliminary data.</text>
</comment>
<organism evidence="6 7">
    <name type="scientific">Mumia zhuanghuii</name>
    <dbReference type="NCBI Taxonomy" id="2585211"/>
    <lineage>
        <taxon>Bacteria</taxon>
        <taxon>Bacillati</taxon>
        <taxon>Actinomycetota</taxon>
        <taxon>Actinomycetes</taxon>
        <taxon>Propionibacteriales</taxon>
        <taxon>Nocardioidaceae</taxon>
        <taxon>Mumia</taxon>
    </lineage>
</organism>
<evidence type="ECO:0000313" key="6">
    <source>
        <dbReference type="EMBL" id="TNC50916.1"/>
    </source>
</evidence>
<evidence type="ECO:0000256" key="4">
    <source>
        <dbReference type="SAM" id="Phobius"/>
    </source>
</evidence>
<dbReference type="EMBL" id="VDFR01000011">
    <property type="protein sequence ID" value="TNC50916.1"/>
    <property type="molecule type" value="Genomic_DNA"/>
</dbReference>
<feature type="active site" description="Proton donor/acceptor" evidence="2">
    <location>
        <position position="140"/>
    </location>
</feature>
<proteinExistence type="predicted"/>
<feature type="transmembrane region" description="Helical" evidence="4">
    <location>
        <begin position="27"/>
        <end position="45"/>
    </location>
</feature>
<evidence type="ECO:0000313" key="7">
    <source>
        <dbReference type="Proteomes" id="UP000306740"/>
    </source>
</evidence>
<dbReference type="EMBL" id="VDFR01000106">
    <property type="protein sequence ID" value="TNC41301.1"/>
    <property type="molecule type" value="Genomic_DNA"/>
</dbReference>
<reference evidence="6 7" key="1">
    <citation type="submission" date="2019-05" db="EMBL/GenBank/DDBJ databases">
        <title>Mumia sp. nov., isolated from the intestinal contents of plateau pika (Ochotona curzoniae) in the Qinghai-Tibet plateau of China.</title>
        <authorList>
            <person name="Tian Z."/>
        </authorList>
    </citation>
    <scope>NUCLEOTIDE SEQUENCE [LARGE SCALE GENOMIC DNA]</scope>
    <source>
        <strain evidence="7">527</strain>
        <strain evidence="6">Z527</strain>
    </source>
</reference>
<feature type="region of interest" description="Disordered" evidence="3">
    <location>
        <begin position="51"/>
        <end position="73"/>
    </location>
</feature>
<dbReference type="Gene3D" id="2.40.260.10">
    <property type="entry name" value="Sortase"/>
    <property type="match status" value="1"/>
</dbReference>
<feature type="active site" description="Acyl-thioester intermediate" evidence="2">
    <location>
        <position position="206"/>
    </location>
</feature>